<sequence>MRTDQHREGVTRISTSRETFARIRTGAAALAGAVLCVELGFGTVGVATGRGWHLVKPRWRGLFVGGGPLLDLAGQGRSTRRVQFPLTLVVPHVPLPAVAVVAAVLFAGWLLMLRRWGSHRRYPGAQRYRGLATVRQIRGKYGARAVRRTGRFTLPGTSWWRRLWLPTTSMGYRFGHPLQPNAPRESLWFGYETRLRIVARTGWGKSWRLLIPLIRQLPGAAVVSSVESEIFTATVKARGYRLPPVRYRWMRLLRRRWRIPVKYPVVVADLSDPSTRMAAGFPRVRWNPIVGCHDFKVATNRARALVHAGDGDNEFESSTDKFFRDSATQVLAAWLHAAALDPALDVDDIVDWLRSTDLGTPATALGGQTGDGYTAAKTAIMNMQVHLDPAAGRTTSGVRRYLNFAVSSLGSGQGRALCGSRDDPQFDMAALIAAGGTVYLLAEVDEMELARPLLTLFAQEMFLTAERTARLLPRRRLPQTFVGVFDELLAGVRVPILPYVASVQRKYGISFAYAVQSSADEEQLYGKAAAARLRTQCHSIIGGYDAEAADEITRRAGRAHVVTASRNRGRTSGGQRTEHAELVDVLPESDQQNLADGQSVVLGIGIPAFLATTHRADHRRHDDRVIHREMTQADEFVAARRSEQLANVDELAVYAGTATKGRTKP</sequence>
<dbReference type="PANTHER" id="PTHR37937:SF1">
    <property type="entry name" value="CONJUGATIVE TRANSFER: DNA TRANSPORT"/>
    <property type="match status" value="1"/>
</dbReference>
<proteinExistence type="predicted"/>
<evidence type="ECO:0000256" key="5">
    <source>
        <dbReference type="ARBA" id="ARBA00023136"/>
    </source>
</evidence>
<organism evidence="8 9">
    <name type="scientific">Nakamurella endophytica</name>
    <dbReference type="NCBI Taxonomy" id="1748367"/>
    <lineage>
        <taxon>Bacteria</taxon>
        <taxon>Bacillati</taxon>
        <taxon>Actinomycetota</taxon>
        <taxon>Actinomycetes</taxon>
        <taxon>Nakamurellales</taxon>
        <taxon>Nakamurellaceae</taxon>
        <taxon>Nakamurella</taxon>
    </lineage>
</organism>
<dbReference type="Gene3D" id="3.40.50.300">
    <property type="entry name" value="P-loop containing nucleotide triphosphate hydrolases"/>
    <property type="match status" value="1"/>
</dbReference>
<feature type="domain" description="TraD/TraG TraM recognition site" evidence="7">
    <location>
        <begin position="483"/>
        <end position="586"/>
    </location>
</feature>
<dbReference type="EMBL" id="BMNA01000015">
    <property type="protein sequence ID" value="GGM15871.1"/>
    <property type="molecule type" value="Genomic_DNA"/>
</dbReference>
<evidence type="ECO:0000313" key="9">
    <source>
        <dbReference type="Proteomes" id="UP000655208"/>
    </source>
</evidence>
<keyword evidence="4 6" id="KW-1133">Transmembrane helix</keyword>
<dbReference type="Pfam" id="PF12696">
    <property type="entry name" value="TraG-D_C"/>
    <property type="match status" value="1"/>
</dbReference>
<dbReference type="CDD" id="cd01127">
    <property type="entry name" value="TrwB_TraG_TraD_VirD4"/>
    <property type="match status" value="1"/>
</dbReference>
<keyword evidence="3 6" id="KW-0812">Transmembrane</keyword>
<dbReference type="InterPro" id="IPR051539">
    <property type="entry name" value="T4SS-coupling_protein"/>
</dbReference>
<name>A0A917WN76_9ACTN</name>
<reference evidence="8" key="2">
    <citation type="submission" date="2020-09" db="EMBL/GenBank/DDBJ databases">
        <authorList>
            <person name="Sun Q."/>
            <person name="Zhou Y."/>
        </authorList>
    </citation>
    <scope>NUCLEOTIDE SEQUENCE</scope>
    <source>
        <strain evidence="8">CGMCC 4.7308</strain>
    </source>
</reference>
<dbReference type="InterPro" id="IPR027417">
    <property type="entry name" value="P-loop_NTPase"/>
</dbReference>
<reference evidence="8" key="1">
    <citation type="journal article" date="2014" name="Int. J. Syst. Evol. Microbiol.">
        <title>Complete genome sequence of Corynebacterium casei LMG S-19264T (=DSM 44701T), isolated from a smear-ripened cheese.</title>
        <authorList>
            <consortium name="US DOE Joint Genome Institute (JGI-PGF)"/>
            <person name="Walter F."/>
            <person name="Albersmeier A."/>
            <person name="Kalinowski J."/>
            <person name="Ruckert C."/>
        </authorList>
    </citation>
    <scope>NUCLEOTIDE SEQUENCE</scope>
    <source>
        <strain evidence="8">CGMCC 4.7308</strain>
    </source>
</reference>
<comment type="caution">
    <text evidence="8">The sequence shown here is derived from an EMBL/GenBank/DDBJ whole genome shotgun (WGS) entry which is preliminary data.</text>
</comment>
<dbReference type="Proteomes" id="UP000655208">
    <property type="component" value="Unassembled WGS sequence"/>
</dbReference>
<protein>
    <recommendedName>
        <fullName evidence="7">TraD/TraG TraM recognition site domain-containing protein</fullName>
    </recommendedName>
</protein>
<evidence type="ECO:0000256" key="1">
    <source>
        <dbReference type="ARBA" id="ARBA00004651"/>
    </source>
</evidence>
<evidence type="ECO:0000256" key="2">
    <source>
        <dbReference type="ARBA" id="ARBA00022475"/>
    </source>
</evidence>
<evidence type="ECO:0000259" key="7">
    <source>
        <dbReference type="Pfam" id="PF12696"/>
    </source>
</evidence>
<dbReference type="AlphaFoldDB" id="A0A917WN76"/>
<keyword evidence="2" id="KW-1003">Cell membrane</keyword>
<feature type="transmembrane region" description="Helical" evidence="6">
    <location>
        <begin position="93"/>
        <end position="113"/>
    </location>
</feature>
<evidence type="ECO:0000256" key="3">
    <source>
        <dbReference type="ARBA" id="ARBA00022692"/>
    </source>
</evidence>
<dbReference type="PANTHER" id="PTHR37937">
    <property type="entry name" value="CONJUGATIVE TRANSFER: DNA TRANSPORT"/>
    <property type="match status" value="1"/>
</dbReference>
<evidence type="ECO:0000256" key="6">
    <source>
        <dbReference type="SAM" id="Phobius"/>
    </source>
</evidence>
<dbReference type="GO" id="GO:0005886">
    <property type="term" value="C:plasma membrane"/>
    <property type="evidence" value="ECO:0007669"/>
    <property type="project" value="UniProtKB-SubCell"/>
</dbReference>
<dbReference type="InterPro" id="IPR032689">
    <property type="entry name" value="TraG-D_C"/>
</dbReference>
<keyword evidence="9" id="KW-1185">Reference proteome</keyword>
<dbReference type="RefSeq" id="WP_188944626.1">
    <property type="nucleotide sequence ID" value="NZ_BMNA01000015.1"/>
</dbReference>
<evidence type="ECO:0000256" key="4">
    <source>
        <dbReference type="ARBA" id="ARBA00022989"/>
    </source>
</evidence>
<accession>A0A917WN76</accession>
<keyword evidence="5 6" id="KW-0472">Membrane</keyword>
<comment type="subcellular location">
    <subcellularLocation>
        <location evidence="1">Cell membrane</location>
        <topology evidence="1">Multi-pass membrane protein</topology>
    </subcellularLocation>
</comment>
<dbReference type="SUPFAM" id="SSF52540">
    <property type="entry name" value="P-loop containing nucleoside triphosphate hydrolases"/>
    <property type="match status" value="1"/>
</dbReference>
<gene>
    <name evidence="8" type="ORF">GCM10011594_39890</name>
</gene>
<evidence type="ECO:0000313" key="8">
    <source>
        <dbReference type="EMBL" id="GGM15871.1"/>
    </source>
</evidence>